<feature type="non-terminal residue" evidence="1">
    <location>
        <position position="194"/>
    </location>
</feature>
<gene>
    <name evidence="1" type="ORF">EVA_18471</name>
</gene>
<evidence type="ECO:0000313" key="1">
    <source>
        <dbReference type="EMBL" id="EJW93422.1"/>
    </source>
</evidence>
<organism evidence="1">
    <name type="scientific">gut metagenome</name>
    <dbReference type="NCBI Taxonomy" id="749906"/>
    <lineage>
        <taxon>unclassified sequences</taxon>
        <taxon>metagenomes</taxon>
        <taxon>organismal metagenomes</taxon>
    </lineage>
</organism>
<proteinExistence type="predicted"/>
<feature type="non-terminal residue" evidence="1">
    <location>
        <position position="1"/>
    </location>
</feature>
<reference evidence="1" key="1">
    <citation type="journal article" date="2012" name="PLoS ONE">
        <title>Gene sets for utilization of primary and secondary nutrition supplies in the distal gut of endangered iberian lynx.</title>
        <authorList>
            <person name="Alcaide M."/>
            <person name="Messina E."/>
            <person name="Richter M."/>
            <person name="Bargiela R."/>
            <person name="Peplies J."/>
            <person name="Huws S.A."/>
            <person name="Newbold C.J."/>
            <person name="Golyshin P.N."/>
            <person name="Simon M.A."/>
            <person name="Lopez G."/>
            <person name="Yakimov M.M."/>
            <person name="Ferrer M."/>
        </authorList>
    </citation>
    <scope>NUCLEOTIDE SEQUENCE</scope>
</reference>
<name>J9FV15_9ZZZZ</name>
<dbReference type="EMBL" id="AMCI01006986">
    <property type="protein sequence ID" value="EJW93422.1"/>
    <property type="molecule type" value="Genomic_DNA"/>
</dbReference>
<evidence type="ECO:0008006" key="2">
    <source>
        <dbReference type="Google" id="ProtNLM"/>
    </source>
</evidence>
<protein>
    <recommendedName>
        <fullName evidence="2">Alpha-2-macroglobulin family protein</fullName>
    </recommendedName>
</protein>
<accession>J9FV15</accession>
<dbReference type="AlphaFoldDB" id="J9FV15"/>
<comment type="caution">
    <text evidence="1">The sequence shown here is derived from an EMBL/GenBank/DDBJ whole genome shotgun (WGS) entry which is preliminary data.</text>
</comment>
<sequence>PEGFNGRVRLMAVGAARDAEGNTETPTRLGQAAATVVVREPVVLTGALPRFVTPGDRFEAAVTLTPSVAGRGTMTLAAPATGEAKSFEAPAETDTTLTWTLQAPTVPGTTPYRFEGTFNEKPLQKTLSVGVRPATLRRTVTRWGLLPDTKTWTLDNLPAMSAVEADATLTLSAAPLPLIRGLADLTARSEARGT</sequence>